<keyword evidence="5" id="KW-1133">Transmembrane helix</keyword>
<evidence type="ECO:0000256" key="5">
    <source>
        <dbReference type="SAM" id="Phobius"/>
    </source>
</evidence>
<keyword evidence="5" id="KW-0472">Membrane</keyword>
<accession>A0A151MPA0</accession>
<dbReference type="SUPFAM" id="SSF56436">
    <property type="entry name" value="C-type lectin-like"/>
    <property type="match status" value="1"/>
</dbReference>
<dbReference type="Pfam" id="PF00059">
    <property type="entry name" value="Lectin_C"/>
    <property type="match status" value="1"/>
</dbReference>
<dbReference type="Gene3D" id="3.10.100.10">
    <property type="entry name" value="Mannose-Binding Protein A, subunit A"/>
    <property type="match status" value="1"/>
</dbReference>
<dbReference type="InterPro" id="IPR016186">
    <property type="entry name" value="C-type_lectin-like/link_sf"/>
</dbReference>
<evidence type="ECO:0000256" key="3">
    <source>
        <dbReference type="ARBA" id="ARBA00023180"/>
    </source>
</evidence>
<keyword evidence="8" id="KW-1185">Reference proteome</keyword>
<dbReference type="PANTHER" id="PTHR46490">
    <property type="entry name" value="C-TYPE LECTIN DOMAIN FAMILY 12 MEMBER A-RELATED"/>
    <property type="match status" value="1"/>
</dbReference>
<dbReference type="Proteomes" id="UP000050525">
    <property type="component" value="Unassembled WGS sequence"/>
</dbReference>
<feature type="transmembrane region" description="Helical" evidence="5">
    <location>
        <begin position="59"/>
        <end position="83"/>
    </location>
</feature>
<dbReference type="InterPro" id="IPR016187">
    <property type="entry name" value="CTDL_fold"/>
</dbReference>
<feature type="region of interest" description="Disordered" evidence="4">
    <location>
        <begin position="1"/>
        <end position="37"/>
    </location>
</feature>
<organism evidence="7 8">
    <name type="scientific">Alligator mississippiensis</name>
    <name type="common">American alligator</name>
    <dbReference type="NCBI Taxonomy" id="8496"/>
    <lineage>
        <taxon>Eukaryota</taxon>
        <taxon>Metazoa</taxon>
        <taxon>Chordata</taxon>
        <taxon>Craniata</taxon>
        <taxon>Vertebrata</taxon>
        <taxon>Euteleostomi</taxon>
        <taxon>Archelosauria</taxon>
        <taxon>Archosauria</taxon>
        <taxon>Crocodylia</taxon>
        <taxon>Alligatoridae</taxon>
        <taxon>Alligatorinae</taxon>
        <taxon>Alligator</taxon>
    </lineage>
</organism>
<gene>
    <name evidence="7" type="ORF">Y1Q_0022508</name>
</gene>
<reference evidence="7 8" key="1">
    <citation type="journal article" date="2012" name="Genome Biol.">
        <title>Sequencing three crocodilian genomes to illuminate the evolution of archosaurs and amniotes.</title>
        <authorList>
            <person name="St John J.A."/>
            <person name="Braun E.L."/>
            <person name="Isberg S.R."/>
            <person name="Miles L.G."/>
            <person name="Chong A.Y."/>
            <person name="Gongora J."/>
            <person name="Dalzell P."/>
            <person name="Moran C."/>
            <person name="Bed'hom B."/>
            <person name="Abzhanov A."/>
            <person name="Burgess S.C."/>
            <person name="Cooksey A.M."/>
            <person name="Castoe T.A."/>
            <person name="Crawford N.G."/>
            <person name="Densmore L.D."/>
            <person name="Drew J.C."/>
            <person name="Edwards S.V."/>
            <person name="Faircloth B.C."/>
            <person name="Fujita M.K."/>
            <person name="Greenwold M.J."/>
            <person name="Hoffmann F.G."/>
            <person name="Howard J.M."/>
            <person name="Iguchi T."/>
            <person name="Janes D.E."/>
            <person name="Khan S.Y."/>
            <person name="Kohno S."/>
            <person name="de Koning A.J."/>
            <person name="Lance S.L."/>
            <person name="McCarthy F.M."/>
            <person name="McCormack J.E."/>
            <person name="Merchant M.E."/>
            <person name="Peterson D.G."/>
            <person name="Pollock D.D."/>
            <person name="Pourmand N."/>
            <person name="Raney B.J."/>
            <person name="Roessler K.A."/>
            <person name="Sanford J.R."/>
            <person name="Sawyer R.H."/>
            <person name="Schmidt C.J."/>
            <person name="Triplett E.W."/>
            <person name="Tuberville T.D."/>
            <person name="Venegas-Anaya M."/>
            <person name="Howard J.T."/>
            <person name="Jarvis E.D."/>
            <person name="Guillette L.J.Jr."/>
            <person name="Glenn T.C."/>
            <person name="Green R.E."/>
            <person name="Ray D.A."/>
        </authorList>
    </citation>
    <scope>NUCLEOTIDE SEQUENCE [LARGE SCALE GENOMIC DNA]</scope>
    <source>
        <strain evidence="7">KSC_2009_1</strain>
    </source>
</reference>
<protein>
    <recommendedName>
        <fullName evidence="6">C-type lectin domain-containing protein</fullName>
    </recommendedName>
</protein>
<evidence type="ECO:0000259" key="6">
    <source>
        <dbReference type="PROSITE" id="PS50041"/>
    </source>
</evidence>
<evidence type="ECO:0000256" key="1">
    <source>
        <dbReference type="ARBA" id="ARBA00022734"/>
    </source>
</evidence>
<proteinExistence type="predicted"/>
<dbReference type="AlphaFoldDB" id="A0A151MPA0"/>
<evidence type="ECO:0000313" key="8">
    <source>
        <dbReference type="Proteomes" id="UP000050525"/>
    </source>
</evidence>
<name>A0A151MPA0_ALLMI</name>
<feature type="domain" description="C-type lectin" evidence="6">
    <location>
        <begin position="128"/>
        <end position="248"/>
    </location>
</feature>
<dbReference type="PANTHER" id="PTHR46490:SF6">
    <property type="entry name" value="ASIALOGLYCOPROTEIN RECEPTOR 1-LIKE-RELATED"/>
    <property type="match status" value="1"/>
</dbReference>
<dbReference type="SMART" id="SM00034">
    <property type="entry name" value="CLECT"/>
    <property type="match status" value="1"/>
</dbReference>
<sequence>MVKVQPSPDSDEEAVDAEPPPKEEGREKPPRKIDTLRDPPRKRIVMYGQDFVLPSKWRLVSLILGIGCLILFIGLVGLLGNYANISILRNKKMESHQDQNEKLKLAVKQLAAGRGSQCDPCLEDWIQRGDTCYFMTDELTTWAECVYICKKKGGRLAKLETQAKVMFFRIQMRQKFEIVDRFYLKYFRYWVGLAYNTLLRKWIWIDGSDFEQLVYSEKTKTYKTGCGLFLGMIFQMKECSLRYRCICEKIND</sequence>
<evidence type="ECO:0000256" key="4">
    <source>
        <dbReference type="SAM" id="MobiDB-lite"/>
    </source>
</evidence>
<dbReference type="GO" id="GO:0030246">
    <property type="term" value="F:carbohydrate binding"/>
    <property type="evidence" value="ECO:0007669"/>
    <property type="project" value="UniProtKB-KW"/>
</dbReference>
<keyword evidence="5" id="KW-0812">Transmembrane</keyword>
<dbReference type="InterPro" id="IPR052309">
    <property type="entry name" value="C-type_Lectin_Domain_Fam1"/>
</dbReference>
<keyword evidence="2" id="KW-1015">Disulfide bond</keyword>
<evidence type="ECO:0000313" key="7">
    <source>
        <dbReference type="EMBL" id="KYO26358.1"/>
    </source>
</evidence>
<dbReference type="InterPro" id="IPR001304">
    <property type="entry name" value="C-type_lectin-like"/>
</dbReference>
<dbReference type="PROSITE" id="PS50041">
    <property type="entry name" value="C_TYPE_LECTIN_2"/>
    <property type="match status" value="1"/>
</dbReference>
<evidence type="ECO:0000256" key="2">
    <source>
        <dbReference type="ARBA" id="ARBA00023157"/>
    </source>
</evidence>
<keyword evidence="1" id="KW-0430">Lectin</keyword>
<dbReference type="EMBL" id="AKHW03005553">
    <property type="protein sequence ID" value="KYO26358.1"/>
    <property type="molecule type" value="Genomic_DNA"/>
</dbReference>
<keyword evidence="3" id="KW-0325">Glycoprotein</keyword>
<feature type="compositionally biased region" description="Basic and acidic residues" evidence="4">
    <location>
        <begin position="19"/>
        <end position="37"/>
    </location>
</feature>
<comment type="caution">
    <text evidence="7">The sequence shown here is derived from an EMBL/GenBank/DDBJ whole genome shotgun (WGS) entry which is preliminary data.</text>
</comment>